<dbReference type="PANTHER" id="PTHR36833:SF1">
    <property type="entry name" value="INTEGRAL MEMBRANE TRANSPORT PROTEIN"/>
    <property type="match status" value="1"/>
</dbReference>
<keyword evidence="1" id="KW-0812">Transmembrane</keyword>
<protein>
    <submittedName>
        <fullName evidence="2">ABC-2 type transport system permease protein</fullName>
    </submittedName>
</protein>
<sequence>MVDYGRIASLWVRASMAYPASFWMMAVGSFLMTGLDFVAIWVLLRNVDDLGGFSLTEIGFLYGATGLGIAFADLFVGRVDRLGQMIRTGRLDTMMTKPVPLLVQVCADEFALRRFARVLQSSIVFVWASTYVDWSLPRALVAAEMVVSGSLIFFSLFVALACVQFWTADSSEVANAFTYGGNQVTQFPMSVFPSEIVKALTFVLPIAFVNWYPSLYILGRDDPFGLPRALQFASPVAAALFLGVAALAWRTGVRHYRSTGS</sequence>
<proteinExistence type="predicted"/>
<dbReference type="Pfam" id="PF06182">
    <property type="entry name" value="ABC2_membrane_6"/>
    <property type="match status" value="1"/>
</dbReference>
<reference evidence="2 3" key="1">
    <citation type="submission" date="2016-10" db="EMBL/GenBank/DDBJ databases">
        <authorList>
            <person name="de Groot N.N."/>
        </authorList>
    </citation>
    <scope>NUCLEOTIDE SEQUENCE [LARGE SCALE GENOMIC DNA]</scope>
    <source>
        <strain evidence="2 3">CGMCC 1.11147</strain>
    </source>
</reference>
<feature type="transmembrane region" description="Helical" evidence="1">
    <location>
        <begin position="21"/>
        <end position="44"/>
    </location>
</feature>
<dbReference type="PANTHER" id="PTHR36833">
    <property type="entry name" value="SLR0610 PROTEIN-RELATED"/>
    <property type="match status" value="1"/>
</dbReference>
<feature type="transmembrane region" description="Helical" evidence="1">
    <location>
        <begin position="145"/>
        <end position="166"/>
    </location>
</feature>
<accession>A0A1G9X1X5</accession>
<evidence type="ECO:0000256" key="1">
    <source>
        <dbReference type="SAM" id="Phobius"/>
    </source>
</evidence>
<feature type="transmembrane region" description="Helical" evidence="1">
    <location>
        <begin position="196"/>
        <end position="218"/>
    </location>
</feature>
<dbReference type="STRING" id="1005944.SAMN05192576_1223"/>
<feature type="transmembrane region" description="Helical" evidence="1">
    <location>
        <begin position="59"/>
        <end position="77"/>
    </location>
</feature>
<dbReference type="AlphaFoldDB" id="A0A1G9X1X5"/>
<keyword evidence="1" id="KW-0472">Membrane</keyword>
<dbReference type="Proteomes" id="UP000199004">
    <property type="component" value="Unassembled WGS sequence"/>
</dbReference>
<dbReference type="EMBL" id="FNIC01000001">
    <property type="protein sequence ID" value="SDM90365.1"/>
    <property type="molecule type" value="Genomic_DNA"/>
</dbReference>
<feature type="transmembrane region" description="Helical" evidence="1">
    <location>
        <begin position="230"/>
        <end position="249"/>
    </location>
</feature>
<name>A0A1G9X1X5_9ACTN</name>
<dbReference type="InterPro" id="IPR010390">
    <property type="entry name" value="ABC-2_transporter-like"/>
</dbReference>
<evidence type="ECO:0000313" key="2">
    <source>
        <dbReference type="EMBL" id="SDM90365.1"/>
    </source>
</evidence>
<organism evidence="2 3">
    <name type="scientific">Nocardioides szechwanensis</name>
    <dbReference type="NCBI Taxonomy" id="1005944"/>
    <lineage>
        <taxon>Bacteria</taxon>
        <taxon>Bacillati</taxon>
        <taxon>Actinomycetota</taxon>
        <taxon>Actinomycetes</taxon>
        <taxon>Propionibacteriales</taxon>
        <taxon>Nocardioidaceae</taxon>
        <taxon>Nocardioides</taxon>
    </lineage>
</organism>
<gene>
    <name evidence="2" type="ORF">SAMN05192576_1223</name>
</gene>
<keyword evidence="1" id="KW-1133">Transmembrane helix</keyword>
<evidence type="ECO:0000313" key="3">
    <source>
        <dbReference type="Proteomes" id="UP000199004"/>
    </source>
</evidence>
<keyword evidence="3" id="KW-1185">Reference proteome</keyword>